<keyword evidence="4" id="KW-1185">Reference proteome</keyword>
<dbReference type="InterPro" id="IPR025136">
    <property type="entry name" value="MAP3K_TRAF-bd"/>
</dbReference>
<protein>
    <submittedName>
        <fullName evidence="3">Uncharacterized protein</fullName>
    </submittedName>
</protein>
<evidence type="ECO:0000313" key="3">
    <source>
        <dbReference type="EMBL" id="VDK76444.1"/>
    </source>
</evidence>
<reference evidence="3 4" key="1">
    <citation type="submission" date="2018-11" db="EMBL/GenBank/DDBJ databases">
        <authorList>
            <consortium name="Pathogen Informatics"/>
        </authorList>
    </citation>
    <scope>NUCLEOTIDE SEQUENCE [LARGE SCALE GENOMIC DNA]</scope>
</reference>
<dbReference type="Proteomes" id="UP000271889">
    <property type="component" value="Unassembled WGS sequence"/>
</dbReference>
<sequence length="157" mass="18111">MAMLKPPVWFLKSTMENIKLINRCAATISPIEKEKQQFLFWSEFFMEAIDSETDVTCARFPVLIQELTKQFTPSYLTLNVTERSMILSHVLENSQQKKPPPGIHRWHFTAGNIKAVSASKRDDRSMFLYVHENSDDFNLVFPSAAHCNKFVTVVRSP</sequence>
<evidence type="ECO:0000313" key="4">
    <source>
        <dbReference type="Proteomes" id="UP000271889"/>
    </source>
</evidence>
<evidence type="ECO:0000259" key="2">
    <source>
        <dbReference type="Pfam" id="PF19039"/>
    </source>
</evidence>
<evidence type="ECO:0000259" key="1">
    <source>
        <dbReference type="Pfam" id="PF13281"/>
    </source>
</evidence>
<dbReference type="Pfam" id="PF19039">
    <property type="entry name" value="ASK_PH"/>
    <property type="match status" value="1"/>
</dbReference>
<feature type="domain" description="MAP3K TRAFs-binding" evidence="1">
    <location>
        <begin position="1"/>
        <end position="44"/>
    </location>
</feature>
<organism evidence="3 4">
    <name type="scientific">Cylicostephanus goldi</name>
    <name type="common">Nematode worm</name>
    <dbReference type="NCBI Taxonomy" id="71465"/>
    <lineage>
        <taxon>Eukaryota</taxon>
        <taxon>Metazoa</taxon>
        <taxon>Ecdysozoa</taxon>
        <taxon>Nematoda</taxon>
        <taxon>Chromadorea</taxon>
        <taxon>Rhabditida</taxon>
        <taxon>Rhabditina</taxon>
        <taxon>Rhabditomorpha</taxon>
        <taxon>Strongyloidea</taxon>
        <taxon>Strongylidae</taxon>
        <taxon>Cylicostephanus</taxon>
    </lineage>
</organism>
<gene>
    <name evidence="3" type="ORF">CGOC_LOCUS7235</name>
</gene>
<name>A0A3P6UDS5_CYLGO</name>
<proteinExistence type="predicted"/>
<dbReference type="InterPro" id="IPR043969">
    <property type="entry name" value="MAP3K_PH"/>
</dbReference>
<dbReference type="GO" id="GO:0000165">
    <property type="term" value="P:MAPK cascade"/>
    <property type="evidence" value="ECO:0007669"/>
    <property type="project" value="InterPro"/>
</dbReference>
<accession>A0A3P6UDS5</accession>
<dbReference type="OrthoDB" id="275301at2759"/>
<dbReference type="Pfam" id="PF13281">
    <property type="entry name" value="MAP3K_TRAF_bd"/>
    <property type="match status" value="1"/>
</dbReference>
<feature type="domain" description="MAP3K PH" evidence="2">
    <location>
        <begin position="57"/>
        <end position="155"/>
    </location>
</feature>
<dbReference type="AlphaFoldDB" id="A0A3P6UDS5"/>
<dbReference type="EMBL" id="UYRV01024875">
    <property type="protein sequence ID" value="VDK76444.1"/>
    <property type="molecule type" value="Genomic_DNA"/>
</dbReference>